<feature type="compositionally biased region" description="Basic and acidic residues" evidence="1">
    <location>
        <begin position="43"/>
        <end position="52"/>
    </location>
</feature>
<keyword evidence="4" id="KW-1185">Reference proteome</keyword>
<evidence type="ECO:0008006" key="5">
    <source>
        <dbReference type="Google" id="ProtNLM"/>
    </source>
</evidence>
<evidence type="ECO:0000256" key="2">
    <source>
        <dbReference type="SAM" id="SignalP"/>
    </source>
</evidence>
<feature type="chain" id="PRO_5047246593" description="Secreted protein" evidence="2">
    <location>
        <begin position="18"/>
        <end position="185"/>
    </location>
</feature>
<feature type="compositionally biased region" description="Low complexity" evidence="1">
    <location>
        <begin position="31"/>
        <end position="42"/>
    </location>
</feature>
<evidence type="ECO:0000313" key="3">
    <source>
        <dbReference type="EMBL" id="KAK7535837.1"/>
    </source>
</evidence>
<protein>
    <recommendedName>
        <fullName evidence="5">Secreted protein</fullName>
    </recommendedName>
</protein>
<organism evidence="3 4">
    <name type="scientific">Phyllosticta citribraziliensis</name>
    <dbReference type="NCBI Taxonomy" id="989973"/>
    <lineage>
        <taxon>Eukaryota</taxon>
        <taxon>Fungi</taxon>
        <taxon>Dikarya</taxon>
        <taxon>Ascomycota</taxon>
        <taxon>Pezizomycotina</taxon>
        <taxon>Dothideomycetes</taxon>
        <taxon>Dothideomycetes incertae sedis</taxon>
        <taxon>Botryosphaeriales</taxon>
        <taxon>Phyllostictaceae</taxon>
        <taxon>Phyllosticta</taxon>
    </lineage>
</organism>
<evidence type="ECO:0000313" key="4">
    <source>
        <dbReference type="Proteomes" id="UP001360953"/>
    </source>
</evidence>
<dbReference type="Proteomes" id="UP001360953">
    <property type="component" value="Unassembled WGS sequence"/>
</dbReference>
<reference evidence="3 4" key="1">
    <citation type="submission" date="2024-04" db="EMBL/GenBank/DDBJ databases">
        <title>Phyllosticta paracitricarpa is synonymous to the EU quarantine fungus P. citricarpa based on phylogenomic analyses.</title>
        <authorList>
            <consortium name="Lawrence Berkeley National Laboratory"/>
            <person name="Van ingen-buijs V.A."/>
            <person name="Van westerhoven A.C."/>
            <person name="Haridas S."/>
            <person name="Skiadas P."/>
            <person name="Martin F."/>
            <person name="Groenewald J.Z."/>
            <person name="Crous P.W."/>
            <person name="Seidl M.F."/>
        </authorList>
    </citation>
    <scope>NUCLEOTIDE SEQUENCE [LARGE SCALE GENOMIC DNA]</scope>
    <source>
        <strain evidence="3 4">CPC 17464</strain>
    </source>
</reference>
<comment type="caution">
    <text evidence="3">The sequence shown here is derived from an EMBL/GenBank/DDBJ whole genome shotgun (WGS) entry which is preliminary data.</text>
</comment>
<name>A0ABR1LKV8_9PEZI</name>
<sequence>MLHHVALSVCLSGHAFSASWSVQSVDDDMEGAGQQATAGTDGQADRPTDRQTDPPTASRHPPFQGRRAANQTDGRHPASTSASTEHYGHRPAGGKTSYIDEDGMGKLSHCIICSTRMDRQAGLPHPAFRSPCPGAAAAAAARERERERELLVIFTSHHSPLAMQRDDGAAGRLCLQQQQHRERQS</sequence>
<feature type="signal peptide" evidence="2">
    <location>
        <begin position="1"/>
        <end position="17"/>
    </location>
</feature>
<feature type="region of interest" description="Disordered" evidence="1">
    <location>
        <begin position="26"/>
        <end position="101"/>
    </location>
</feature>
<gene>
    <name evidence="3" type="ORF">J3D65DRAFT_391463</name>
</gene>
<proteinExistence type="predicted"/>
<dbReference type="GeneID" id="92028751"/>
<evidence type="ECO:0000256" key="1">
    <source>
        <dbReference type="SAM" id="MobiDB-lite"/>
    </source>
</evidence>
<keyword evidence="2" id="KW-0732">Signal</keyword>
<accession>A0ABR1LKV8</accession>
<dbReference type="EMBL" id="JBBPEH010000007">
    <property type="protein sequence ID" value="KAK7535837.1"/>
    <property type="molecule type" value="Genomic_DNA"/>
</dbReference>
<dbReference type="RefSeq" id="XP_066654253.1">
    <property type="nucleotide sequence ID" value="XM_066795845.1"/>
</dbReference>